<keyword evidence="2" id="KW-1185">Reference proteome</keyword>
<name>A0A9D4GZ62_DREPO</name>
<sequence length="75" mass="8874">MFVIVFRRNVLSKLYGGGRPGRRKQCASDFCSQLHPFHYRRRHNIADLLLHGVHPQYYKEAGHCAECGRFHNFSW</sequence>
<comment type="caution">
    <text evidence="1">The sequence shown here is derived from an EMBL/GenBank/DDBJ whole genome shotgun (WGS) entry which is preliminary data.</text>
</comment>
<accession>A0A9D4GZ62</accession>
<protein>
    <submittedName>
        <fullName evidence="1">Uncharacterized protein</fullName>
    </submittedName>
</protein>
<reference evidence="1" key="2">
    <citation type="submission" date="2020-11" db="EMBL/GenBank/DDBJ databases">
        <authorList>
            <person name="McCartney M.A."/>
            <person name="Auch B."/>
            <person name="Kono T."/>
            <person name="Mallez S."/>
            <person name="Becker A."/>
            <person name="Gohl D.M."/>
            <person name="Silverstein K.A.T."/>
            <person name="Koren S."/>
            <person name="Bechman K.B."/>
            <person name="Herman A."/>
            <person name="Abrahante J.E."/>
            <person name="Garbe J."/>
        </authorList>
    </citation>
    <scope>NUCLEOTIDE SEQUENCE</scope>
    <source>
        <strain evidence="1">Duluth1</strain>
        <tissue evidence="1">Whole animal</tissue>
    </source>
</reference>
<dbReference type="Proteomes" id="UP000828390">
    <property type="component" value="Unassembled WGS sequence"/>
</dbReference>
<evidence type="ECO:0000313" key="2">
    <source>
        <dbReference type="Proteomes" id="UP000828390"/>
    </source>
</evidence>
<dbReference type="EMBL" id="JAIWYP010000005">
    <property type="protein sequence ID" value="KAH3824084.1"/>
    <property type="molecule type" value="Genomic_DNA"/>
</dbReference>
<dbReference type="AlphaFoldDB" id="A0A9D4GZ62"/>
<evidence type="ECO:0000313" key="1">
    <source>
        <dbReference type="EMBL" id="KAH3824084.1"/>
    </source>
</evidence>
<gene>
    <name evidence="1" type="ORF">DPMN_125912</name>
</gene>
<reference evidence="1" key="1">
    <citation type="journal article" date="2019" name="bioRxiv">
        <title>The Genome of the Zebra Mussel, Dreissena polymorpha: A Resource for Invasive Species Research.</title>
        <authorList>
            <person name="McCartney M.A."/>
            <person name="Auch B."/>
            <person name="Kono T."/>
            <person name="Mallez S."/>
            <person name="Zhang Y."/>
            <person name="Obille A."/>
            <person name="Becker A."/>
            <person name="Abrahante J.E."/>
            <person name="Garbe J."/>
            <person name="Badalamenti J.P."/>
            <person name="Herman A."/>
            <person name="Mangelson H."/>
            <person name="Liachko I."/>
            <person name="Sullivan S."/>
            <person name="Sone E.D."/>
            <person name="Koren S."/>
            <person name="Silverstein K.A.T."/>
            <person name="Beckman K.B."/>
            <person name="Gohl D.M."/>
        </authorList>
    </citation>
    <scope>NUCLEOTIDE SEQUENCE</scope>
    <source>
        <strain evidence="1">Duluth1</strain>
        <tissue evidence="1">Whole animal</tissue>
    </source>
</reference>
<proteinExistence type="predicted"/>
<organism evidence="1 2">
    <name type="scientific">Dreissena polymorpha</name>
    <name type="common">Zebra mussel</name>
    <name type="synonym">Mytilus polymorpha</name>
    <dbReference type="NCBI Taxonomy" id="45954"/>
    <lineage>
        <taxon>Eukaryota</taxon>
        <taxon>Metazoa</taxon>
        <taxon>Spiralia</taxon>
        <taxon>Lophotrochozoa</taxon>
        <taxon>Mollusca</taxon>
        <taxon>Bivalvia</taxon>
        <taxon>Autobranchia</taxon>
        <taxon>Heteroconchia</taxon>
        <taxon>Euheterodonta</taxon>
        <taxon>Imparidentia</taxon>
        <taxon>Neoheterodontei</taxon>
        <taxon>Myida</taxon>
        <taxon>Dreissenoidea</taxon>
        <taxon>Dreissenidae</taxon>
        <taxon>Dreissena</taxon>
    </lineage>
</organism>